<keyword evidence="1" id="KW-0472">Membrane</keyword>
<keyword evidence="1" id="KW-0812">Transmembrane</keyword>
<protein>
    <recommendedName>
        <fullName evidence="4">O-antigen ligase family protein</fullName>
    </recommendedName>
</protein>
<dbReference type="EMBL" id="CP049367">
    <property type="protein sequence ID" value="QMT85458.1"/>
    <property type="molecule type" value="Genomic_DNA"/>
</dbReference>
<reference evidence="2 3" key="1">
    <citation type="submission" date="2020-02" db="EMBL/GenBank/DDBJ databases">
        <title>Complete Genome Sequence of Lactobacillus sp. NFFJ11 Isolated from animal feed.</title>
        <authorList>
            <person name="Jung J.Y."/>
        </authorList>
    </citation>
    <scope>NUCLEOTIDE SEQUENCE [LARGE SCALE GENOMIC DNA]</scope>
    <source>
        <strain evidence="2 3">NFFJ11</strain>
        <plasmid evidence="3">plnt-1</plasmid>
    </source>
</reference>
<evidence type="ECO:0000313" key="2">
    <source>
        <dbReference type="EMBL" id="QMT85458.1"/>
    </source>
</evidence>
<geneLocation type="plasmid" evidence="3">
    <name>plnt-1</name>
</geneLocation>
<evidence type="ECO:0000313" key="3">
    <source>
        <dbReference type="Proteomes" id="UP000514410"/>
    </source>
</evidence>
<organism evidence="2 3">
    <name type="scientific">Companilactobacillus pabuli</name>
    <dbReference type="NCBI Taxonomy" id="2714036"/>
    <lineage>
        <taxon>Bacteria</taxon>
        <taxon>Bacillati</taxon>
        <taxon>Bacillota</taxon>
        <taxon>Bacilli</taxon>
        <taxon>Lactobacillales</taxon>
        <taxon>Lactobacillaceae</taxon>
        <taxon>Companilactobacillus</taxon>
    </lineage>
</organism>
<sequence length="250" mass="28428">MVMCILKIGISGILDNLSTINYQNTDSTVLESSTFALLSVGFAGFFCYFKKGYLWKFLSVLFVILTFKRQITLTAILLFILGFFNIRRKKVNIYIFIISGLVLMALAFAYYYAIEPQHIVEFSQILGVDLRSFSTNRTDRLNWLLNSDFKTYGFGSSTDYMYKTFGGFALEMDTVQLYVEMGAIGIIIFISSYLSFAKNNLYVYVFMCLLIVNSIFSSGMASTFAWIVILIGMALIMVENNDALKEDSHE</sequence>
<feature type="transmembrane region" description="Helical" evidence="1">
    <location>
        <begin position="202"/>
        <end position="235"/>
    </location>
</feature>
<feature type="transmembrane region" description="Helical" evidence="1">
    <location>
        <begin position="61"/>
        <end position="86"/>
    </location>
</feature>
<gene>
    <name evidence="2" type="ORF">G6534_11825</name>
</gene>
<evidence type="ECO:0008006" key="4">
    <source>
        <dbReference type="Google" id="ProtNLM"/>
    </source>
</evidence>
<accession>A0A7L7L1X1</accession>
<dbReference type="Proteomes" id="UP000514410">
    <property type="component" value="Plasmid pLNT-1"/>
</dbReference>
<keyword evidence="1" id="KW-1133">Transmembrane helix</keyword>
<dbReference type="RefSeq" id="WP_182083325.1">
    <property type="nucleotide sequence ID" value="NZ_CP049367.1"/>
</dbReference>
<feature type="transmembrane region" description="Helical" evidence="1">
    <location>
        <begin position="92"/>
        <end position="113"/>
    </location>
</feature>
<dbReference type="AlphaFoldDB" id="A0A7L7L1X1"/>
<feature type="transmembrane region" description="Helical" evidence="1">
    <location>
        <begin position="177"/>
        <end position="196"/>
    </location>
</feature>
<dbReference type="KEGG" id="cpab:G6534_11825"/>
<evidence type="ECO:0000256" key="1">
    <source>
        <dbReference type="SAM" id="Phobius"/>
    </source>
</evidence>
<keyword evidence="3" id="KW-1185">Reference proteome</keyword>
<feature type="transmembrane region" description="Helical" evidence="1">
    <location>
        <begin position="32"/>
        <end position="49"/>
    </location>
</feature>
<name>A0A7L7L1X1_9LACO</name>
<proteinExistence type="predicted"/>
<keyword evidence="2" id="KW-0614">Plasmid</keyword>